<name>A0ABT9P2G4_9ACTN</name>
<evidence type="ECO:0000256" key="1">
    <source>
        <dbReference type="ARBA" id="ARBA00004651"/>
    </source>
</evidence>
<feature type="transmembrane region" description="Helical" evidence="5">
    <location>
        <begin position="370"/>
        <end position="388"/>
    </location>
</feature>
<keyword evidence="3 5" id="KW-1133">Transmembrane helix</keyword>
<dbReference type="PANTHER" id="PTHR23514">
    <property type="entry name" value="BYPASS OF STOP CODON PROTEIN 6"/>
    <property type="match status" value="1"/>
</dbReference>
<reference evidence="7 8" key="1">
    <citation type="submission" date="2023-07" db="EMBL/GenBank/DDBJ databases">
        <title>Sequencing the genomes of 1000 actinobacteria strains.</title>
        <authorList>
            <person name="Klenk H.-P."/>
        </authorList>
    </citation>
    <scope>NUCLEOTIDE SEQUENCE [LARGE SCALE GENOMIC DNA]</scope>
    <source>
        <strain evidence="7 8">DSM 44388</strain>
    </source>
</reference>
<dbReference type="InterPro" id="IPR020846">
    <property type="entry name" value="MFS_dom"/>
</dbReference>
<evidence type="ECO:0000256" key="2">
    <source>
        <dbReference type="ARBA" id="ARBA00022692"/>
    </source>
</evidence>
<keyword evidence="8" id="KW-1185">Reference proteome</keyword>
<sequence>MSPGPDTSDVRARLAVSSAFVAQGLLFTVLLTHLPQFKDRFGLSDGSVTLIIVMVTLIAGVGSLASEALAARSSSRVALRASLALAAAAAAVIGLSTQFGLFVGAFAVYGVALGGVDAASNMQGVAVQHRYGRSVINSFHAAWSAAAIVGALYVALSEHVSLDLGLSVAFAAGVVALIAGGPGAWLLPVTTSALPGVSGEPERDPGFLTRGPLLALGLAMAAYWAVDSGASSWGAIYLTDTLTSTDSVAPLAYGAYQALALVSRLAGDQAVQRVGAVTVVRLGALLGLAGTLVIVAAPEPAFAIAGFALTGLGLAVVPPLCFAAAGARARDRPHADQLVARLNVFNYLGALLGAALIGAIGSGFGMRAGFLLAVLLAGAVLALAAAFAPRPASSSV</sequence>
<gene>
    <name evidence="7" type="ORF">J2S57_002616</name>
</gene>
<dbReference type="InterPro" id="IPR011701">
    <property type="entry name" value="MFS"/>
</dbReference>
<feature type="transmembrane region" description="Helical" evidence="5">
    <location>
        <begin position="12"/>
        <end position="34"/>
    </location>
</feature>
<dbReference type="EMBL" id="JAUSQZ010000001">
    <property type="protein sequence ID" value="MDP9826867.1"/>
    <property type="molecule type" value="Genomic_DNA"/>
</dbReference>
<feature type="transmembrane region" description="Helical" evidence="5">
    <location>
        <begin position="168"/>
        <end position="187"/>
    </location>
</feature>
<feature type="transmembrane region" description="Helical" evidence="5">
    <location>
        <begin position="301"/>
        <end position="323"/>
    </location>
</feature>
<accession>A0ABT9P2G4</accession>
<protein>
    <submittedName>
        <fullName evidence="7">MFS family permease</fullName>
    </submittedName>
</protein>
<evidence type="ECO:0000256" key="4">
    <source>
        <dbReference type="ARBA" id="ARBA00023136"/>
    </source>
</evidence>
<comment type="caution">
    <text evidence="7">The sequence shown here is derived from an EMBL/GenBank/DDBJ whole genome shotgun (WGS) entry which is preliminary data.</text>
</comment>
<dbReference type="Pfam" id="PF07690">
    <property type="entry name" value="MFS_1"/>
    <property type="match status" value="1"/>
</dbReference>
<feature type="transmembrane region" description="Helical" evidence="5">
    <location>
        <begin position="77"/>
        <end position="95"/>
    </location>
</feature>
<evidence type="ECO:0000256" key="5">
    <source>
        <dbReference type="SAM" id="Phobius"/>
    </source>
</evidence>
<evidence type="ECO:0000256" key="3">
    <source>
        <dbReference type="ARBA" id="ARBA00022989"/>
    </source>
</evidence>
<feature type="transmembrane region" description="Helical" evidence="5">
    <location>
        <begin position="46"/>
        <end position="65"/>
    </location>
</feature>
<dbReference type="RefSeq" id="WP_307242152.1">
    <property type="nucleotide sequence ID" value="NZ_JAUSQZ010000001.1"/>
</dbReference>
<feature type="transmembrane region" description="Helical" evidence="5">
    <location>
        <begin position="101"/>
        <end position="122"/>
    </location>
</feature>
<comment type="subcellular location">
    <subcellularLocation>
        <location evidence="1">Cell membrane</location>
        <topology evidence="1">Multi-pass membrane protein</topology>
    </subcellularLocation>
</comment>
<keyword evidence="4 5" id="KW-0472">Membrane</keyword>
<feature type="transmembrane region" description="Helical" evidence="5">
    <location>
        <begin position="344"/>
        <end position="364"/>
    </location>
</feature>
<dbReference type="InterPro" id="IPR036259">
    <property type="entry name" value="MFS_trans_sf"/>
</dbReference>
<feature type="transmembrane region" description="Helical" evidence="5">
    <location>
        <begin position="134"/>
        <end position="156"/>
    </location>
</feature>
<feature type="transmembrane region" description="Helical" evidence="5">
    <location>
        <begin position="274"/>
        <end position="295"/>
    </location>
</feature>
<dbReference type="PANTHER" id="PTHR23514:SF13">
    <property type="entry name" value="INNER MEMBRANE PROTEIN YBJJ"/>
    <property type="match status" value="1"/>
</dbReference>
<keyword evidence="2 5" id="KW-0812">Transmembrane</keyword>
<dbReference type="SUPFAM" id="SSF103473">
    <property type="entry name" value="MFS general substrate transporter"/>
    <property type="match status" value="1"/>
</dbReference>
<dbReference type="Proteomes" id="UP001235712">
    <property type="component" value="Unassembled WGS sequence"/>
</dbReference>
<proteinExistence type="predicted"/>
<evidence type="ECO:0000313" key="7">
    <source>
        <dbReference type="EMBL" id="MDP9826867.1"/>
    </source>
</evidence>
<dbReference type="PROSITE" id="PS50850">
    <property type="entry name" value="MFS"/>
    <property type="match status" value="1"/>
</dbReference>
<evidence type="ECO:0000313" key="8">
    <source>
        <dbReference type="Proteomes" id="UP001235712"/>
    </source>
</evidence>
<organism evidence="7 8">
    <name type="scientific">Kineosporia succinea</name>
    <dbReference type="NCBI Taxonomy" id="84632"/>
    <lineage>
        <taxon>Bacteria</taxon>
        <taxon>Bacillati</taxon>
        <taxon>Actinomycetota</taxon>
        <taxon>Actinomycetes</taxon>
        <taxon>Kineosporiales</taxon>
        <taxon>Kineosporiaceae</taxon>
        <taxon>Kineosporia</taxon>
    </lineage>
</organism>
<dbReference type="InterPro" id="IPR051788">
    <property type="entry name" value="MFS_Transporter"/>
</dbReference>
<dbReference type="Gene3D" id="1.20.1250.20">
    <property type="entry name" value="MFS general substrate transporter like domains"/>
    <property type="match status" value="1"/>
</dbReference>
<feature type="domain" description="Major facilitator superfamily (MFS) profile" evidence="6">
    <location>
        <begin position="213"/>
        <end position="396"/>
    </location>
</feature>
<evidence type="ECO:0000259" key="6">
    <source>
        <dbReference type="PROSITE" id="PS50850"/>
    </source>
</evidence>